<keyword evidence="2" id="KW-1185">Reference proteome</keyword>
<evidence type="ECO:0000313" key="2">
    <source>
        <dbReference type="Proteomes" id="UP000001844"/>
    </source>
</evidence>
<reference evidence="2" key="1">
    <citation type="submission" date="2010-04" db="EMBL/GenBank/DDBJ databases">
        <title>Complete genome sequence of Nitrosococcus halophilus Nc4, a salt-adapted, aerobic obligate ammonia-oxidizing sulfur purple bacterium.</title>
        <authorList>
            <consortium name="US DOE Joint Genome Institute"/>
            <person name="Campbell M.A."/>
            <person name="Malfatti S.A."/>
            <person name="Chain P.S.G."/>
            <person name="Heidelberg J.F."/>
            <person name="Ward B.B."/>
            <person name="Klotz M.G."/>
        </authorList>
    </citation>
    <scope>NUCLEOTIDE SEQUENCE [LARGE SCALE GENOMIC DNA]</scope>
    <source>
        <strain evidence="2">Nc4</strain>
    </source>
</reference>
<dbReference type="KEGG" id="nhl:Nhal_2688"/>
<dbReference type="EMBL" id="CP001798">
    <property type="protein sequence ID" value="ADE15764.1"/>
    <property type="molecule type" value="Genomic_DNA"/>
</dbReference>
<sequence length="156" mass="17169">MTDCGSVPPPLVSLENSRFSAVLGRWLGHGPWGLHRSAGFIGSGAPRRTQHQNILGRVNIPVVLRSTVRAFPLANFERHGLLNSPALRARLAGGRPAVHDKHFPAIHCCFVLHLPLELIQPAIRNSFAQAAVSQHPCDIQILQTNHWVLVDYLECS</sequence>
<evidence type="ECO:0000313" key="1">
    <source>
        <dbReference type="EMBL" id="ADE15764.1"/>
    </source>
</evidence>
<accession>D5BX81</accession>
<gene>
    <name evidence="1" type="ordered locus">Nhal_2688</name>
</gene>
<dbReference type="STRING" id="472759.Nhal_2688"/>
<proteinExistence type="predicted"/>
<organism evidence="1 2">
    <name type="scientific">Nitrosococcus halophilus (strain Nc4)</name>
    <dbReference type="NCBI Taxonomy" id="472759"/>
    <lineage>
        <taxon>Bacteria</taxon>
        <taxon>Pseudomonadati</taxon>
        <taxon>Pseudomonadota</taxon>
        <taxon>Gammaproteobacteria</taxon>
        <taxon>Chromatiales</taxon>
        <taxon>Chromatiaceae</taxon>
        <taxon>Nitrosococcus</taxon>
    </lineage>
</organism>
<dbReference type="AlphaFoldDB" id="D5BX81"/>
<dbReference type="Proteomes" id="UP000001844">
    <property type="component" value="Chromosome"/>
</dbReference>
<name>D5BX81_NITHN</name>
<protein>
    <submittedName>
        <fullName evidence="1">Uncharacterized protein</fullName>
    </submittedName>
</protein>
<dbReference type="HOGENOM" id="CLU_1684720_0_0_6"/>